<accession>A0A420HTD1</accession>
<feature type="compositionally biased region" description="Basic and acidic residues" evidence="1">
    <location>
        <begin position="214"/>
        <end position="223"/>
    </location>
</feature>
<dbReference type="Proteomes" id="UP000286134">
    <property type="component" value="Unassembled WGS sequence"/>
</dbReference>
<gene>
    <name evidence="3" type="ORF">OnM2_048075</name>
</gene>
<keyword evidence="4" id="KW-1185">Reference proteome</keyword>
<name>A0A420HTD1_9PEZI</name>
<dbReference type="EMBL" id="MCFK01004867">
    <property type="protein sequence ID" value="RKF60690.1"/>
    <property type="molecule type" value="Genomic_DNA"/>
</dbReference>
<dbReference type="STRING" id="212602.A0A420HTD1"/>
<dbReference type="OrthoDB" id="3600033at2759"/>
<evidence type="ECO:0000313" key="3">
    <source>
        <dbReference type="EMBL" id="RKF60690.1"/>
    </source>
</evidence>
<feature type="chain" id="PRO_5019102393" evidence="2">
    <location>
        <begin position="21"/>
        <end position="399"/>
    </location>
</feature>
<dbReference type="Gene3D" id="3.10.450.30">
    <property type="entry name" value="Microbial ribonucleases"/>
    <property type="match status" value="1"/>
</dbReference>
<sequence length="399" mass="39913">MLRIISIGFVTLFIFALALSASSHSDLETRSFGRPRSLSHNKYSVHTRSIGRSRASIRSRSLLRSRARLLNRATPKLDDDNSPLAYKCVLNRYDQKQILDSRDESCKYINDGKQTKGISRWPQNYKPPNPNQFAFQSNVFKLWPLEGDGEVFKGSIFKKDFNNFVVTDANCQLAGVVVLFESKGAEGKKVKEYKNCETLSKDGTPIDPTSPKGKTKDLVGAEKDTEDDLGDEDEPGAGAGAGVGVGTTPGAIPATFQGLAQGNLPGTVPGRAVQGVGGAAPVTLVGSGVGTGVGAGAVPGVGGAAPVTLVGSGVGTGVGAGGAAPEVLVGGGAGTGVGAGGATPGVLVGGGAVPGAGGAAPVTLAGGGAGTGVGGGLNTAPGQVGGGEVLSGVSDGAFL</sequence>
<dbReference type="AlphaFoldDB" id="A0A420HTD1"/>
<keyword evidence="2" id="KW-0732">Signal</keyword>
<evidence type="ECO:0000256" key="2">
    <source>
        <dbReference type="SAM" id="SignalP"/>
    </source>
</evidence>
<organism evidence="3 4">
    <name type="scientific">Erysiphe neolycopersici</name>
    <dbReference type="NCBI Taxonomy" id="212602"/>
    <lineage>
        <taxon>Eukaryota</taxon>
        <taxon>Fungi</taxon>
        <taxon>Dikarya</taxon>
        <taxon>Ascomycota</taxon>
        <taxon>Pezizomycotina</taxon>
        <taxon>Leotiomycetes</taxon>
        <taxon>Erysiphales</taxon>
        <taxon>Erysiphaceae</taxon>
        <taxon>Erysiphe</taxon>
    </lineage>
</organism>
<comment type="caution">
    <text evidence="3">The sequence shown here is derived from an EMBL/GenBank/DDBJ whole genome shotgun (WGS) entry which is preliminary data.</text>
</comment>
<feature type="region of interest" description="Disordered" evidence="1">
    <location>
        <begin position="198"/>
        <end position="242"/>
    </location>
</feature>
<evidence type="ECO:0000313" key="4">
    <source>
        <dbReference type="Proteomes" id="UP000286134"/>
    </source>
</evidence>
<feature type="compositionally biased region" description="Acidic residues" evidence="1">
    <location>
        <begin position="224"/>
        <end position="235"/>
    </location>
</feature>
<evidence type="ECO:0000256" key="1">
    <source>
        <dbReference type="SAM" id="MobiDB-lite"/>
    </source>
</evidence>
<proteinExistence type="predicted"/>
<reference evidence="3 4" key="1">
    <citation type="journal article" date="2018" name="BMC Genomics">
        <title>Comparative genome analyses reveal sequence features reflecting distinct modes of host-adaptation between dicot and monocot powdery mildew.</title>
        <authorList>
            <person name="Wu Y."/>
            <person name="Ma X."/>
            <person name="Pan Z."/>
            <person name="Kale S.D."/>
            <person name="Song Y."/>
            <person name="King H."/>
            <person name="Zhang Q."/>
            <person name="Presley C."/>
            <person name="Deng X."/>
            <person name="Wei C.I."/>
            <person name="Xiao S."/>
        </authorList>
    </citation>
    <scope>NUCLEOTIDE SEQUENCE [LARGE SCALE GENOMIC DNA]</scope>
    <source>
        <strain evidence="3">UMSG2</strain>
    </source>
</reference>
<protein>
    <submittedName>
        <fullName evidence="3">Putative secreted effector protein</fullName>
    </submittedName>
</protein>
<feature type="signal peptide" evidence="2">
    <location>
        <begin position="1"/>
        <end position="20"/>
    </location>
</feature>